<proteinExistence type="predicted"/>
<evidence type="ECO:0000313" key="2">
    <source>
        <dbReference type="Proteomes" id="UP000182888"/>
    </source>
</evidence>
<accession>A0A0K2VUA5</accession>
<dbReference type="Proteomes" id="UP000182888">
    <property type="component" value="Unassembled WGS sequence"/>
</dbReference>
<dbReference type="EMBL" id="CCND01000010">
    <property type="protein sequence ID" value="CDX53703.1"/>
    <property type="molecule type" value="Genomic_DNA"/>
</dbReference>
<dbReference type="AlphaFoldDB" id="A0A0K2VUA5"/>
<gene>
    <name evidence="1" type="ORF">MPL1032_180120</name>
</gene>
<evidence type="ECO:0000313" key="1">
    <source>
        <dbReference type="EMBL" id="CDX53703.1"/>
    </source>
</evidence>
<protein>
    <submittedName>
        <fullName evidence="1">Uncharacterized protein</fullName>
    </submittedName>
</protein>
<organism evidence="1 2">
    <name type="scientific">Mesorhizobium plurifarium</name>
    <dbReference type="NCBI Taxonomy" id="69974"/>
    <lineage>
        <taxon>Bacteria</taxon>
        <taxon>Pseudomonadati</taxon>
        <taxon>Pseudomonadota</taxon>
        <taxon>Alphaproteobacteria</taxon>
        <taxon>Hyphomicrobiales</taxon>
        <taxon>Phyllobacteriaceae</taxon>
        <taxon>Mesorhizobium</taxon>
    </lineage>
</organism>
<reference evidence="2" key="1">
    <citation type="submission" date="2014-08" db="EMBL/GenBank/DDBJ databases">
        <authorList>
            <person name="Edwards T."/>
        </authorList>
    </citation>
    <scope>NUCLEOTIDE SEQUENCE [LARGE SCALE GENOMIC DNA]</scope>
</reference>
<name>A0A0K2VUA5_MESPL</name>
<sequence>MTCQQTLPGPRALRLVLDLTETCHKAERKAVKQLLGTGPSRGAIQPTTTHGSSLAKRCVSVMHCNRSLPRNSQRLCNAKSK</sequence>